<dbReference type="InterPro" id="IPR018060">
    <property type="entry name" value="HTH_AraC"/>
</dbReference>
<dbReference type="SUPFAM" id="SSF46689">
    <property type="entry name" value="Homeodomain-like"/>
    <property type="match status" value="1"/>
</dbReference>
<dbReference type="PANTHER" id="PTHR47894">
    <property type="entry name" value="HTH-TYPE TRANSCRIPTIONAL REGULATOR GADX"/>
    <property type="match status" value="1"/>
</dbReference>
<accession>A0ABY2UIZ7</accession>
<dbReference type="InterPro" id="IPR009057">
    <property type="entry name" value="Homeodomain-like_sf"/>
</dbReference>
<dbReference type="EMBL" id="VANI01000009">
    <property type="protein sequence ID" value="TLM77843.1"/>
    <property type="molecule type" value="Genomic_DNA"/>
</dbReference>
<organism evidence="5 6">
    <name type="scientific">Microbulbifer harenosus</name>
    <dbReference type="NCBI Taxonomy" id="2576840"/>
    <lineage>
        <taxon>Bacteria</taxon>
        <taxon>Pseudomonadati</taxon>
        <taxon>Pseudomonadota</taxon>
        <taxon>Gammaproteobacteria</taxon>
        <taxon>Cellvibrionales</taxon>
        <taxon>Microbulbiferaceae</taxon>
        <taxon>Microbulbifer</taxon>
    </lineage>
</organism>
<evidence type="ECO:0000256" key="3">
    <source>
        <dbReference type="ARBA" id="ARBA00023163"/>
    </source>
</evidence>
<evidence type="ECO:0000313" key="5">
    <source>
        <dbReference type="EMBL" id="TLM77843.1"/>
    </source>
</evidence>
<dbReference type="PANTHER" id="PTHR47894:SF4">
    <property type="entry name" value="HTH-TYPE TRANSCRIPTIONAL REGULATOR GADX"/>
    <property type="match status" value="1"/>
</dbReference>
<dbReference type="InterPro" id="IPR020449">
    <property type="entry name" value="Tscrpt_reg_AraC-type_HTH"/>
</dbReference>
<evidence type="ECO:0000259" key="4">
    <source>
        <dbReference type="PROSITE" id="PS01124"/>
    </source>
</evidence>
<evidence type="ECO:0000256" key="2">
    <source>
        <dbReference type="ARBA" id="ARBA00023125"/>
    </source>
</evidence>
<dbReference type="PRINTS" id="PR00032">
    <property type="entry name" value="HTHARAC"/>
</dbReference>
<keyword evidence="6" id="KW-1185">Reference proteome</keyword>
<keyword evidence="3" id="KW-0804">Transcription</keyword>
<evidence type="ECO:0000313" key="6">
    <source>
        <dbReference type="Proteomes" id="UP000306791"/>
    </source>
</evidence>
<keyword evidence="1" id="KW-0805">Transcription regulation</keyword>
<dbReference type="Proteomes" id="UP000306791">
    <property type="component" value="Unassembled WGS sequence"/>
</dbReference>
<keyword evidence="2" id="KW-0238">DNA-binding</keyword>
<dbReference type="PROSITE" id="PS01124">
    <property type="entry name" value="HTH_ARAC_FAMILY_2"/>
    <property type="match status" value="1"/>
</dbReference>
<dbReference type="SMART" id="SM00342">
    <property type="entry name" value="HTH_ARAC"/>
    <property type="match status" value="1"/>
</dbReference>
<name>A0ABY2UIZ7_9GAMM</name>
<dbReference type="Pfam" id="PF12833">
    <property type="entry name" value="HTH_18"/>
    <property type="match status" value="1"/>
</dbReference>
<evidence type="ECO:0000256" key="1">
    <source>
        <dbReference type="ARBA" id="ARBA00023015"/>
    </source>
</evidence>
<feature type="domain" description="HTH araC/xylS-type" evidence="4">
    <location>
        <begin position="162"/>
        <end position="259"/>
    </location>
</feature>
<protein>
    <submittedName>
        <fullName evidence="5">Helix-turn-helix transcriptional regulator</fullName>
    </submittedName>
</protein>
<sequence length="263" mass="29787">MAKGAVDTHSDLPFSVYSSVKEQRLANVPVIRPLLIFILGGTKLLGKEREKCPAGSFVFLSNSPDVDMRNIPSSRNDGYFAVLLEFDYADFSQFRHKPKSTKRYFLGEINKPLSIALAQFIEFSTQVPKGALKFRKQELLNLIYLSGHEEVCGIAEPPSLSHQVYEIINQNIADDWGVERLCTLLCMSESTLRRKLKAEKTSVQDIKNRTKLGFGLHLVQSTIEPIGLIAERCGYQSQSRFTDQFKMLFGMTPSDLRKTRKMD</sequence>
<comment type="caution">
    <text evidence="5">The sequence shown here is derived from an EMBL/GenBank/DDBJ whole genome shotgun (WGS) entry which is preliminary data.</text>
</comment>
<proteinExistence type="predicted"/>
<dbReference type="Gene3D" id="1.10.10.60">
    <property type="entry name" value="Homeodomain-like"/>
    <property type="match status" value="1"/>
</dbReference>
<reference evidence="5 6" key="1">
    <citation type="submission" date="2019-05" db="EMBL/GenBank/DDBJ databases">
        <title>Microbulbifer harenosus sp. nov., an alginate-degrading bacterium isolated from coastal sand.</title>
        <authorList>
            <person name="Huang H."/>
            <person name="Mo K."/>
            <person name="Bao S."/>
        </authorList>
    </citation>
    <scope>NUCLEOTIDE SEQUENCE [LARGE SCALE GENOMIC DNA]</scope>
    <source>
        <strain evidence="5 6">HB161719</strain>
    </source>
</reference>
<gene>
    <name evidence="5" type="ORF">FDY93_09175</name>
</gene>